<dbReference type="Pfam" id="PF11575">
    <property type="entry name" value="FhuF_C"/>
    <property type="match status" value="1"/>
</dbReference>
<dbReference type="Proteomes" id="UP000004926">
    <property type="component" value="Chromosome"/>
</dbReference>
<name>H5X209_9PSEU</name>
<evidence type="ECO:0000313" key="3">
    <source>
        <dbReference type="Proteomes" id="UP000004926"/>
    </source>
</evidence>
<reference evidence="2 3" key="1">
    <citation type="journal article" date="2012" name="Stand. Genomic Sci.">
        <title>Genome sequence of the ocean sediment bacterium Saccharomonospora marina type strain (XMU15(T)).</title>
        <authorList>
            <person name="Klenk H.P."/>
            <person name="Lu M."/>
            <person name="Lucas S."/>
            <person name="Lapidus A."/>
            <person name="Copeland A."/>
            <person name="Pitluck S."/>
            <person name="Goodwin L.A."/>
            <person name="Han C."/>
            <person name="Tapia R."/>
            <person name="Brambilla E.M."/>
            <person name="Potter G."/>
            <person name="Land M."/>
            <person name="Ivanova N."/>
            <person name="Rohde M."/>
            <person name="Goker M."/>
            <person name="Detter J.C."/>
            <person name="Li W.J."/>
            <person name="Kyrpides N.C."/>
            <person name="Woyke T."/>
        </authorList>
    </citation>
    <scope>NUCLEOTIDE SEQUENCE [LARGE SCALE GENOMIC DNA]</scope>
    <source>
        <strain evidence="2 3">XMU15</strain>
    </source>
</reference>
<dbReference type="EMBL" id="CM001439">
    <property type="protein sequence ID" value="EHR53138.1"/>
    <property type="molecule type" value="Genomic_DNA"/>
</dbReference>
<dbReference type="STRING" id="882083.SacmaDRAFT_4967"/>
<dbReference type="RefSeq" id="WP_009156516.1">
    <property type="nucleotide sequence ID" value="NZ_CM001439.1"/>
</dbReference>
<evidence type="ECO:0000259" key="1">
    <source>
        <dbReference type="Pfam" id="PF11575"/>
    </source>
</evidence>
<keyword evidence="3" id="KW-1185">Reference proteome</keyword>
<sequence>MSISRPFRDARHIRDDLDGLAASLDRLAARPTRIEVRADTTGDGWQRCSDLLADPDGFRRWRETLADWLRGQYRIAGPAPGRTTACYVMAWYLRAPAYAAALLLHQERRVPSLRPQALALRTAPRGRPELTGAAVLDNSFYCLPLDPGAARPEATVVADEQQLAAVLRAGYVAHAARFVRAFGRVSPVGAHTLWAAATDALDTCLWWAGADSGDEGAGVAEAALVLGSRYPPLTSPSTLHLRQAASGRRWTRSRESCCFSYLLPGRDECEGCPRLRPKPDPD</sequence>
<dbReference type="GO" id="GO:0051537">
    <property type="term" value="F:2 iron, 2 sulfur cluster binding"/>
    <property type="evidence" value="ECO:0007669"/>
    <property type="project" value="InterPro"/>
</dbReference>
<feature type="domain" description="Ferric siderophore reductase C-terminal" evidence="1">
    <location>
        <begin position="254"/>
        <end position="274"/>
    </location>
</feature>
<gene>
    <name evidence="2" type="ORF">SacmaDRAFT_4967</name>
</gene>
<protein>
    <submittedName>
        <fullName evidence="2">FhuF 2Fe-2S C-terminal domain protein</fullName>
    </submittedName>
</protein>
<dbReference type="HOGENOM" id="CLU_086030_0_0_11"/>
<dbReference type="InterPro" id="IPR024726">
    <property type="entry name" value="FhuF_C"/>
</dbReference>
<dbReference type="OrthoDB" id="4856898at2"/>
<dbReference type="AlphaFoldDB" id="H5X209"/>
<accession>H5X209</accession>
<dbReference type="eggNOG" id="COG4114">
    <property type="taxonomic scope" value="Bacteria"/>
</dbReference>
<organism evidence="2 3">
    <name type="scientific">Saccharomonospora marina XMU15</name>
    <dbReference type="NCBI Taxonomy" id="882083"/>
    <lineage>
        <taxon>Bacteria</taxon>
        <taxon>Bacillati</taxon>
        <taxon>Actinomycetota</taxon>
        <taxon>Actinomycetes</taxon>
        <taxon>Pseudonocardiales</taxon>
        <taxon>Pseudonocardiaceae</taxon>
        <taxon>Saccharomonospora</taxon>
    </lineage>
</organism>
<evidence type="ECO:0000313" key="2">
    <source>
        <dbReference type="EMBL" id="EHR53138.1"/>
    </source>
</evidence>
<proteinExistence type="predicted"/>